<dbReference type="EMBL" id="MCFN01000263">
    <property type="protein sequence ID" value="OXB61674.1"/>
    <property type="molecule type" value="Genomic_DNA"/>
</dbReference>
<evidence type="ECO:0000313" key="3">
    <source>
        <dbReference type="EMBL" id="OXB61674.1"/>
    </source>
</evidence>
<dbReference type="STRING" id="9009.A0A226N277"/>
<dbReference type="GO" id="GO:0005856">
    <property type="term" value="C:cytoskeleton"/>
    <property type="evidence" value="ECO:0007669"/>
    <property type="project" value="TreeGrafter"/>
</dbReference>
<protein>
    <submittedName>
        <fullName evidence="3">Uncharacterized protein</fullName>
    </submittedName>
</protein>
<organism evidence="3 4">
    <name type="scientific">Callipepla squamata</name>
    <name type="common">Scaled quail</name>
    <dbReference type="NCBI Taxonomy" id="9009"/>
    <lineage>
        <taxon>Eukaryota</taxon>
        <taxon>Metazoa</taxon>
        <taxon>Chordata</taxon>
        <taxon>Craniata</taxon>
        <taxon>Vertebrata</taxon>
        <taxon>Euteleostomi</taxon>
        <taxon>Archelosauria</taxon>
        <taxon>Archosauria</taxon>
        <taxon>Dinosauria</taxon>
        <taxon>Saurischia</taxon>
        <taxon>Theropoda</taxon>
        <taxon>Coelurosauria</taxon>
        <taxon>Aves</taxon>
        <taxon>Neognathae</taxon>
        <taxon>Galloanserae</taxon>
        <taxon>Galliformes</taxon>
        <taxon>Odontophoridae</taxon>
        <taxon>Callipepla</taxon>
    </lineage>
</organism>
<dbReference type="OrthoDB" id="10262929at2759"/>
<dbReference type="AlphaFoldDB" id="A0A226N277"/>
<accession>A0A226N277</accession>
<comment type="caution">
    <text evidence="3">The sequence shown here is derived from an EMBL/GenBank/DDBJ whole genome shotgun (WGS) entry which is preliminary data.</text>
</comment>
<gene>
    <name evidence="3" type="ORF">ASZ78_016150</name>
</gene>
<feature type="coiled-coil region" evidence="2">
    <location>
        <begin position="14"/>
        <end position="94"/>
    </location>
</feature>
<evidence type="ECO:0000313" key="4">
    <source>
        <dbReference type="Proteomes" id="UP000198323"/>
    </source>
</evidence>
<dbReference type="PANTHER" id="PTHR32083">
    <property type="entry name" value="CILIA AND FLAGELLA-ASSOCIATED PROTEIN 58-RELATED"/>
    <property type="match status" value="1"/>
</dbReference>
<keyword evidence="4" id="KW-1185">Reference proteome</keyword>
<evidence type="ECO:0000256" key="1">
    <source>
        <dbReference type="ARBA" id="ARBA00023054"/>
    </source>
</evidence>
<dbReference type="Proteomes" id="UP000198323">
    <property type="component" value="Unassembled WGS sequence"/>
</dbReference>
<proteinExistence type="predicted"/>
<evidence type="ECO:0000256" key="2">
    <source>
        <dbReference type="SAM" id="Coils"/>
    </source>
</evidence>
<reference evidence="3 4" key="1">
    <citation type="submission" date="2016-07" db="EMBL/GenBank/DDBJ databases">
        <title>Disparate Historic Effective Population Sizes Predicted by Modern Levels of Genome Diversity for the Scaled Quail (Callipepla squamata) and the Northern Bobwhite (Colinus virginianus): Inferences from First and Second Generation Draft Genome Assemblies for Sympatric New World Quail.</title>
        <authorList>
            <person name="Oldeschulte D.L."/>
            <person name="Halley Y.A."/>
            <person name="Bhattarai E.K."/>
            <person name="Brashear W.A."/>
            <person name="Hill J."/>
            <person name="Metz R.P."/>
            <person name="Johnson C.D."/>
            <person name="Rollins D."/>
            <person name="Peterson M.J."/>
            <person name="Bickhart D.M."/>
            <person name="Decker J.E."/>
            <person name="Seabury C.M."/>
        </authorList>
    </citation>
    <scope>NUCLEOTIDE SEQUENCE [LARGE SCALE GENOMIC DNA]</scope>
    <source>
        <strain evidence="3 4">Texas</strain>
        <tissue evidence="3">Leg muscle</tissue>
    </source>
</reference>
<dbReference type="PANTHER" id="PTHR32083:SF34">
    <property type="entry name" value="COILED-COIL DOMAIN-CONTAINING PROTEIN 146"/>
    <property type="match status" value="1"/>
</dbReference>
<sequence>MDELVKILGVPAQLQRETEKINRKKIDAEKKNEDLNNEMQELNSTLKDTDKGTEKILQEREDVMKELDGKRALLESREQECAALQRLLDTDKEKALAILIERESLNHTLNKRIFKIKQLQEILIHKQGEKEKELRNLKKMELQLKMIYESLEQDKLQHKKLKVEAEAIPKTNGVLLERRRELQKEVEMNKRCLSEQEMASDMDARTLEEFIAEEGRLFKEQEKCRKEISRLAHLTRLKIEEKEQKSREVQKVRVKNYLL</sequence>
<keyword evidence="1 2" id="KW-0175">Coiled coil</keyword>
<name>A0A226N277_CALSU</name>